<dbReference type="Proteomes" id="UP000694701">
    <property type="component" value="Unplaced"/>
</dbReference>
<sequence>MAHSKNRATDGKITYPPGVKEISDKISKEEMVRRLKMVVKTFMDMDQDSEEEKELYLNLALHLASDFFLKHPDKDVRLLVACCLADIFRIYAPEAPYTSPDKLKDIFMFITRQLKGLEDTKSAQFNRYFYLLENIAWVKSYNICFELEDSNEIFTQLYRTLFQVINNGHNQKVHMHMVDLMSSIVCEGDSVSQELLDTVLVNLVPAHKNLNKQAYDLAKALLKRTAQAIEPYITNFFNQVLMLGKTSVSDLSEHVFDLILELYNIDSHLLLSVLPQLEFKLKSNDNDERLQVVKLLAKMFGAKDSELASQNKPLWQCYLGRFNDIHVPVRLECVKFASHCLMNHPDLAKDLTEYLKVRSHDPEEAIRHDVIVSIVTASKKDLSLVNDHLLNFVRERTLDKRWRVRKEAMMGLAQIYKKYALQAEAGKEAAKQISWIKDKLLHIYYQNSIDDRLLVERIFAQYLVPHNLETTERMKCLYYLYATLDGNAVKALNEMWKCQNMLRHHVKDLLDLIKQPKSDSYNKTVFSKVMVITRNLPDPGKTQDFVKKLAQVLEEDEKIRKQLETLVSPSCSCKQAEVCVKEVTKKLGSPKQPSNPFLEMVKFLLERIAPVHIDTESISALIKQVNKSIEGTADDEDEGVPTEQAIRAGLELLKVLSFTHPVSFHSAETFESLLGCLKMDDEKVAEAALQIFKNTGNKLEESFPHIKSVLLTVLQHKAKKGPPRQAKYAIHCIHAMFSNRDTHFAQIFEPLHKSLDTDNMEQLITPLTTLGHLAMLAPEQFAAPLKSLVANFIVKDLLMNDRIPGKKTTKLWVPDDEVSPETLAKIQGLKLMVRWLLGVKNNQSKSGNSTLRMLTAILSSDGDLTEQGKMGKPDMSRLRLAAGCAILRLAQEPCYHEIITLEQYQLCALVINDECYQVRQAFAQKLHKGLCRLRLPLEYLAVFTLCAKDPVKERRAHARQCLVKNINLRREYLKQHAAVSEKLISLLPEYVVPYAIHLLVHDPDYVKVQDIEQLKDIKEALWFVLEILMAKNENNSHAFIRKMVENIKQTKDGQCPDDPKINEKLYTVCDVAMNIVISKSTTYSLESPKDPVLPARYFTQPDKPKAANVLGAVDKPLSATGKMQTNLSRMETISNASSNSNPSSPGRSKGRLDSADVDHSENEDISMKSPSETEKPSRGRKRGAAANQDEKGQESKPKRGRKKAANTSTDDAEDQWGEDSSMAEASMETEDEQNSPPKKGRRGRPPKSAASKDETPSKGRRGRRKTAPPVDEENEEEQEEEEDDEDDAGSENMEQLGKPGTQTHVAKSFLTFSLDASSSLYMCLGLFHGFYLTHTICCSGGRSRAAANQEEESEEDMDTAQQSEEEEDESIDSSTKVSFLSPEN</sequence>
<accession>A0A8C2FXQ7</accession>
<feature type="compositionally biased region" description="Basic and acidic residues" evidence="7">
    <location>
        <begin position="1188"/>
        <end position="1197"/>
    </location>
</feature>
<keyword evidence="3" id="KW-0677">Repeat</keyword>
<dbReference type="FunFam" id="1.25.10.10:FF:000064">
    <property type="entry name" value="Sister chromatid cohesion protein PDS5 homolog A"/>
    <property type="match status" value="1"/>
</dbReference>
<dbReference type="InterPro" id="IPR011989">
    <property type="entry name" value="ARM-like"/>
</dbReference>
<proteinExistence type="predicted"/>
<dbReference type="CDD" id="cd19953">
    <property type="entry name" value="PDS5"/>
    <property type="match status" value="1"/>
</dbReference>
<feature type="compositionally biased region" description="Acidic residues" evidence="7">
    <location>
        <begin position="1349"/>
        <end position="1371"/>
    </location>
</feature>
<feature type="compositionally biased region" description="Low complexity" evidence="7">
    <location>
        <begin position="1134"/>
        <end position="1145"/>
    </location>
</feature>
<comment type="subcellular location">
    <subcellularLocation>
        <location evidence="1">Nucleus</location>
    </subcellularLocation>
</comment>
<organism evidence="8 9">
    <name type="scientific">Cyprinus carpio</name>
    <name type="common">Common carp</name>
    <dbReference type="NCBI Taxonomy" id="7962"/>
    <lineage>
        <taxon>Eukaryota</taxon>
        <taxon>Metazoa</taxon>
        <taxon>Chordata</taxon>
        <taxon>Craniata</taxon>
        <taxon>Vertebrata</taxon>
        <taxon>Euteleostomi</taxon>
        <taxon>Actinopterygii</taxon>
        <taxon>Neopterygii</taxon>
        <taxon>Teleostei</taxon>
        <taxon>Ostariophysi</taxon>
        <taxon>Cypriniformes</taxon>
        <taxon>Cyprinidae</taxon>
        <taxon>Cyprininae</taxon>
        <taxon>Cyprinus</taxon>
    </lineage>
</organism>
<evidence type="ECO:0000256" key="4">
    <source>
        <dbReference type="ARBA" id="ARBA00022776"/>
    </source>
</evidence>
<dbReference type="GO" id="GO:0007064">
    <property type="term" value="P:mitotic sister chromatid cohesion"/>
    <property type="evidence" value="ECO:0007669"/>
    <property type="project" value="InterPro"/>
</dbReference>
<protein>
    <submittedName>
        <fullName evidence="8">PDS5 cohesin associated factor B</fullName>
    </submittedName>
</protein>
<dbReference type="Gene3D" id="1.25.10.10">
    <property type="entry name" value="Leucine-rich Repeat Variant"/>
    <property type="match status" value="2"/>
</dbReference>
<dbReference type="InterPro" id="IPR016024">
    <property type="entry name" value="ARM-type_fold"/>
</dbReference>
<keyword evidence="4" id="KW-0498">Mitosis</keyword>
<dbReference type="FunFam" id="1.25.10.10:FF:001146">
    <property type="entry name" value="PDS5 cohesin associated factor B"/>
    <property type="match status" value="1"/>
</dbReference>
<dbReference type="GO" id="GO:0005634">
    <property type="term" value="C:nucleus"/>
    <property type="evidence" value="ECO:0007669"/>
    <property type="project" value="UniProtKB-SubCell"/>
</dbReference>
<evidence type="ECO:0000256" key="2">
    <source>
        <dbReference type="ARBA" id="ARBA00022618"/>
    </source>
</evidence>
<evidence type="ECO:0000313" key="8">
    <source>
        <dbReference type="Ensembl" id="ENSCCRP00020061366.1"/>
    </source>
</evidence>
<feature type="compositionally biased region" description="Acidic residues" evidence="7">
    <location>
        <begin position="1270"/>
        <end position="1289"/>
    </location>
</feature>
<name>A0A8C2FXQ7_CYPCA</name>
<dbReference type="PANTHER" id="PTHR12663:SF1">
    <property type="entry name" value="SISTER CHROMATID COHESION PROTEIN PDS5 HOMOLOG B"/>
    <property type="match status" value="1"/>
</dbReference>
<dbReference type="GO" id="GO:0000785">
    <property type="term" value="C:chromatin"/>
    <property type="evidence" value="ECO:0007669"/>
    <property type="project" value="TreeGrafter"/>
</dbReference>
<feature type="compositionally biased region" description="Basic and acidic residues" evidence="7">
    <location>
        <begin position="1150"/>
        <end position="1177"/>
    </location>
</feature>
<evidence type="ECO:0000313" key="9">
    <source>
        <dbReference type="Proteomes" id="UP000694701"/>
    </source>
</evidence>
<feature type="compositionally biased region" description="Polar residues" evidence="7">
    <location>
        <begin position="1375"/>
        <end position="1384"/>
    </location>
</feature>
<dbReference type="InterPro" id="IPR039776">
    <property type="entry name" value="Pds5"/>
</dbReference>
<reference evidence="8" key="1">
    <citation type="submission" date="2025-08" db="UniProtKB">
        <authorList>
            <consortium name="Ensembl"/>
        </authorList>
    </citation>
    <scope>IDENTIFICATION</scope>
</reference>
<dbReference type="GO" id="GO:0051301">
    <property type="term" value="P:cell division"/>
    <property type="evidence" value="ECO:0007669"/>
    <property type="project" value="UniProtKB-KW"/>
</dbReference>
<keyword evidence="6" id="KW-0131">Cell cycle</keyword>
<evidence type="ECO:0000256" key="5">
    <source>
        <dbReference type="ARBA" id="ARBA00023242"/>
    </source>
</evidence>
<feature type="region of interest" description="Disordered" evidence="7">
    <location>
        <begin position="1345"/>
        <end position="1384"/>
    </location>
</feature>
<evidence type="ECO:0000256" key="7">
    <source>
        <dbReference type="SAM" id="MobiDB-lite"/>
    </source>
</evidence>
<dbReference type="GO" id="GO:0006281">
    <property type="term" value="P:DNA repair"/>
    <property type="evidence" value="ECO:0007669"/>
    <property type="project" value="TreeGrafter"/>
</dbReference>
<dbReference type="Pfam" id="PF20168">
    <property type="entry name" value="PDS5"/>
    <property type="match status" value="1"/>
</dbReference>
<keyword evidence="2" id="KW-0132">Cell division</keyword>
<feature type="region of interest" description="Disordered" evidence="7">
    <location>
        <begin position="1133"/>
        <end position="1302"/>
    </location>
</feature>
<evidence type="ECO:0000256" key="1">
    <source>
        <dbReference type="ARBA" id="ARBA00004123"/>
    </source>
</evidence>
<dbReference type="SUPFAM" id="SSF48371">
    <property type="entry name" value="ARM repeat"/>
    <property type="match status" value="1"/>
</dbReference>
<dbReference type="Ensembl" id="ENSCCRT00020067576.1">
    <property type="protein sequence ID" value="ENSCCRP00020061366.1"/>
    <property type="gene ID" value="ENSCCRG00020027396.1"/>
</dbReference>
<keyword evidence="5" id="KW-0539">Nucleus</keyword>
<evidence type="ECO:0000256" key="3">
    <source>
        <dbReference type="ARBA" id="ARBA00022737"/>
    </source>
</evidence>
<evidence type="ECO:0000256" key="6">
    <source>
        <dbReference type="ARBA" id="ARBA00023306"/>
    </source>
</evidence>
<dbReference type="PANTHER" id="PTHR12663">
    <property type="entry name" value="ANDROGEN INDUCED INHIBITOR OF PROLIFERATION AS3 / PDS5-RELATED"/>
    <property type="match status" value="1"/>
</dbReference>